<dbReference type="AlphaFoldDB" id="A0A5R8Z4Q1"/>
<dbReference type="Pfam" id="PF13700">
    <property type="entry name" value="DUF4158"/>
    <property type="match status" value="1"/>
</dbReference>
<evidence type="ECO:0000313" key="2">
    <source>
        <dbReference type="EMBL" id="TLP60680.1"/>
    </source>
</evidence>
<keyword evidence="3" id="KW-1185">Reference proteome</keyword>
<protein>
    <submittedName>
        <fullName evidence="2">DUF4158 domain-containing protein</fullName>
    </submittedName>
</protein>
<comment type="caution">
    <text evidence="2">The sequence shown here is derived from an EMBL/GenBank/DDBJ whole genome shotgun (WGS) entry which is preliminary data.</text>
</comment>
<name>A0A5R8Z4Q1_9ACTN</name>
<evidence type="ECO:0000259" key="1">
    <source>
        <dbReference type="Pfam" id="PF13700"/>
    </source>
</evidence>
<organism evidence="2 3">
    <name type="scientific">Microbispora triticiradicis</name>
    <dbReference type="NCBI Taxonomy" id="2200763"/>
    <lineage>
        <taxon>Bacteria</taxon>
        <taxon>Bacillati</taxon>
        <taxon>Actinomycetota</taxon>
        <taxon>Actinomycetes</taxon>
        <taxon>Streptosporangiales</taxon>
        <taxon>Streptosporangiaceae</taxon>
        <taxon>Microbispora</taxon>
    </lineage>
</organism>
<dbReference type="InterPro" id="IPR025296">
    <property type="entry name" value="DUF4158"/>
</dbReference>
<dbReference type="OrthoDB" id="3538665at2"/>
<dbReference type="EMBL" id="VANP01000004">
    <property type="protein sequence ID" value="TLP60680.1"/>
    <property type="molecule type" value="Genomic_DNA"/>
</dbReference>
<evidence type="ECO:0000313" key="3">
    <source>
        <dbReference type="Proteomes" id="UP000309033"/>
    </source>
</evidence>
<dbReference type="Proteomes" id="UP000309033">
    <property type="component" value="Unassembled WGS sequence"/>
</dbReference>
<gene>
    <name evidence="2" type="ORF">FED44_12360</name>
</gene>
<feature type="domain" description="DUF4158" evidence="1">
    <location>
        <begin position="5"/>
        <end position="139"/>
    </location>
</feature>
<proteinExistence type="predicted"/>
<accession>A0A5R8Z4Q1</accession>
<sequence>MPVEFLSDSEAAAYGRYSGAPSQAELERFFFLDDADRTLIAERRGAHARLGFALQLTTARFVGRFLTDPLDVPHEVLEYLGEQLGIEDISQIKRYTERRNTPFEHQDVIREAYKLKDFSPAEAEFTAWVDSRAWNTGDGKKTIFYDVCRNARFA</sequence>
<reference evidence="2" key="1">
    <citation type="submission" date="2019-05" db="EMBL/GenBank/DDBJ databases">
        <title>Isolation, diversity and antifungal activity of Actinobacteria from wheat.</title>
        <authorList>
            <person name="Yu B."/>
        </authorList>
    </citation>
    <scope>NUCLEOTIDE SEQUENCE [LARGE SCALE GENOMIC DNA]</scope>
    <source>
        <strain evidence="2">NEAU-HEGS1-5</strain>
    </source>
</reference>